<feature type="coiled-coil region" evidence="1">
    <location>
        <begin position="5"/>
        <end position="39"/>
    </location>
</feature>
<sequence length="216" mass="24125">MKENLSLLRNEIDSLKRLLENMSERLSAADALISAIEEAEEADDLPADDLQSIGQPANDHLVDDQPAIAQPADDLPPLELQELEPPVQELPEPAVPVQWVSAREESAGARTETPEPEARQGKSLFEDFTISQAWRTDRPGAHVSDIRSAVTLNDRVLFINTLFNGDPVAFQDTMLAINAMHGMDELLDYLKDKDAGWDMDSDIVYRFMMAARRKLD</sequence>
<evidence type="ECO:0000313" key="3">
    <source>
        <dbReference type="EMBL" id="MBO8481594.1"/>
    </source>
</evidence>
<comment type="caution">
    <text evidence="3">The sequence shown here is derived from an EMBL/GenBank/DDBJ whole genome shotgun (WGS) entry which is preliminary data.</text>
</comment>
<dbReference type="AlphaFoldDB" id="A0A9D9NPR4"/>
<organism evidence="3 4">
    <name type="scientific">Candidatus Merdivivens faecigallinarum</name>
    <dbReference type="NCBI Taxonomy" id="2840871"/>
    <lineage>
        <taxon>Bacteria</taxon>
        <taxon>Pseudomonadati</taxon>
        <taxon>Bacteroidota</taxon>
        <taxon>Bacteroidia</taxon>
        <taxon>Bacteroidales</taxon>
        <taxon>Muribaculaceae</taxon>
        <taxon>Muribaculaceae incertae sedis</taxon>
        <taxon>Candidatus Merdivivens</taxon>
    </lineage>
</organism>
<keyword evidence="1" id="KW-0175">Coiled coil</keyword>
<feature type="region of interest" description="Disordered" evidence="2">
    <location>
        <begin position="39"/>
        <end position="61"/>
    </location>
</feature>
<gene>
    <name evidence="3" type="ORF">IAC87_03505</name>
</gene>
<evidence type="ECO:0000256" key="2">
    <source>
        <dbReference type="SAM" id="MobiDB-lite"/>
    </source>
</evidence>
<protein>
    <submittedName>
        <fullName evidence="3">Uncharacterized protein</fullName>
    </submittedName>
</protein>
<dbReference type="Proteomes" id="UP000823772">
    <property type="component" value="Unassembled WGS sequence"/>
</dbReference>
<proteinExistence type="predicted"/>
<reference evidence="3" key="1">
    <citation type="submission" date="2020-10" db="EMBL/GenBank/DDBJ databases">
        <authorList>
            <person name="Gilroy R."/>
        </authorList>
    </citation>
    <scope>NUCLEOTIDE SEQUENCE</scope>
    <source>
        <strain evidence="3">B3-2255</strain>
    </source>
</reference>
<evidence type="ECO:0000313" key="4">
    <source>
        <dbReference type="Proteomes" id="UP000823772"/>
    </source>
</evidence>
<dbReference type="EMBL" id="JADILY010000078">
    <property type="protein sequence ID" value="MBO8481594.1"/>
    <property type="molecule type" value="Genomic_DNA"/>
</dbReference>
<evidence type="ECO:0000256" key="1">
    <source>
        <dbReference type="SAM" id="Coils"/>
    </source>
</evidence>
<reference evidence="3" key="2">
    <citation type="journal article" date="2021" name="PeerJ">
        <title>Extensive microbial diversity within the chicken gut microbiome revealed by metagenomics and culture.</title>
        <authorList>
            <person name="Gilroy R."/>
            <person name="Ravi A."/>
            <person name="Getino M."/>
            <person name="Pursley I."/>
            <person name="Horton D.L."/>
            <person name="Alikhan N.F."/>
            <person name="Baker D."/>
            <person name="Gharbi K."/>
            <person name="Hall N."/>
            <person name="Watson M."/>
            <person name="Adriaenssens E.M."/>
            <person name="Foster-Nyarko E."/>
            <person name="Jarju S."/>
            <person name="Secka A."/>
            <person name="Antonio M."/>
            <person name="Oren A."/>
            <person name="Chaudhuri R.R."/>
            <person name="La Ragione R."/>
            <person name="Hildebrand F."/>
            <person name="Pallen M.J."/>
        </authorList>
    </citation>
    <scope>NUCLEOTIDE SEQUENCE</scope>
    <source>
        <strain evidence="3">B3-2255</strain>
    </source>
</reference>
<name>A0A9D9NPR4_9BACT</name>
<accession>A0A9D9NPR4</accession>